<accession>A0A9D4HWK2</accession>
<gene>
    <name evidence="4" type="ORF">DPMN_044548</name>
</gene>
<name>A0A9D4HWK2_DREPO</name>
<dbReference type="AlphaFoldDB" id="A0A9D4HWK2"/>
<keyword evidence="3" id="KW-0732">Signal</keyword>
<feature type="signal peptide" evidence="3">
    <location>
        <begin position="1"/>
        <end position="19"/>
    </location>
</feature>
<protein>
    <recommendedName>
        <fullName evidence="6">Chondroitin proteoglycan 4 domain-containing protein</fullName>
    </recommendedName>
</protein>
<proteinExistence type="predicted"/>
<evidence type="ECO:0000313" key="5">
    <source>
        <dbReference type="Proteomes" id="UP000828390"/>
    </source>
</evidence>
<feature type="compositionally biased region" description="Polar residues" evidence="1">
    <location>
        <begin position="310"/>
        <end position="339"/>
    </location>
</feature>
<keyword evidence="5" id="KW-1185">Reference proteome</keyword>
<feature type="transmembrane region" description="Helical" evidence="2">
    <location>
        <begin position="456"/>
        <end position="474"/>
    </location>
</feature>
<feature type="compositionally biased region" description="Basic and acidic residues" evidence="1">
    <location>
        <begin position="417"/>
        <end position="439"/>
    </location>
</feature>
<reference evidence="4" key="2">
    <citation type="submission" date="2020-11" db="EMBL/GenBank/DDBJ databases">
        <authorList>
            <person name="McCartney M.A."/>
            <person name="Auch B."/>
            <person name="Kono T."/>
            <person name="Mallez S."/>
            <person name="Becker A."/>
            <person name="Gohl D.M."/>
            <person name="Silverstein K.A.T."/>
            <person name="Koren S."/>
            <person name="Bechman K.B."/>
            <person name="Herman A."/>
            <person name="Abrahante J.E."/>
            <person name="Garbe J."/>
        </authorList>
    </citation>
    <scope>NUCLEOTIDE SEQUENCE</scope>
    <source>
        <strain evidence="4">Duluth1</strain>
        <tissue evidence="4">Whole animal</tissue>
    </source>
</reference>
<organism evidence="4 5">
    <name type="scientific">Dreissena polymorpha</name>
    <name type="common">Zebra mussel</name>
    <name type="synonym">Mytilus polymorpha</name>
    <dbReference type="NCBI Taxonomy" id="45954"/>
    <lineage>
        <taxon>Eukaryota</taxon>
        <taxon>Metazoa</taxon>
        <taxon>Spiralia</taxon>
        <taxon>Lophotrochozoa</taxon>
        <taxon>Mollusca</taxon>
        <taxon>Bivalvia</taxon>
        <taxon>Autobranchia</taxon>
        <taxon>Heteroconchia</taxon>
        <taxon>Euheterodonta</taxon>
        <taxon>Imparidentia</taxon>
        <taxon>Neoheterodontei</taxon>
        <taxon>Myida</taxon>
        <taxon>Dreissenoidea</taxon>
        <taxon>Dreissenidae</taxon>
        <taxon>Dreissena</taxon>
    </lineage>
</organism>
<dbReference type="EMBL" id="JAIWYP010000011">
    <property type="protein sequence ID" value="KAH3737950.1"/>
    <property type="molecule type" value="Genomic_DNA"/>
</dbReference>
<comment type="caution">
    <text evidence="4">The sequence shown here is derived from an EMBL/GenBank/DDBJ whole genome shotgun (WGS) entry which is preliminary data.</text>
</comment>
<reference evidence="4" key="1">
    <citation type="journal article" date="2019" name="bioRxiv">
        <title>The Genome of the Zebra Mussel, Dreissena polymorpha: A Resource for Invasive Species Research.</title>
        <authorList>
            <person name="McCartney M.A."/>
            <person name="Auch B."/>
            <person name="Kono T."/>
            <person name="Mallez S."/>
            <person name="Zhang Y."/>
            <person name="Obille A."/>
            <person name="Becker A."/>
            <person name="Abrahante J.E."/>
            <person name="Garbe J."/>
            <person name="Badalamenti J.P."/>
            <person name="Herman A."/>
            <person name="Mangelson H."/>
            <person name="Liachko I."/>
            <person name="Sullivan S."/>
            <person name="Sone E.D."/>
            <person name="Koren S."/>
            <person name="Silverstein K.A.T."/>
            <person name="Beckman K.B."/>
            <person name="Gohl D.M."/>
        </authorList>
    </citation>
    <scope>NUCLEOTIDE SEQUENCE</scope>
    <source>
        <strain evidence="4">Duluth1</strain>
        <tissue evidence="4">Whole animal</tissue>
    </source>
</reference>
<feature type="region of interest" description="Disordered" evidence="1">
    <location>
        <begin position="357"/>
        <end position="397"/>
    </location>
</feature>
<keyword evidence="2" id="KW-1133">Transmembrane helix</keyword>
<evidence type="ECO:0000256" key="1">
    <source>
        <dbReference type="SAM" id="MobiDB-lite"/>
    </source>
</evidence>
<dbReference type="OrthoDB" id="5846619at2759"/>
<sequence length="523" mass="58027">MMKLRVCWCFFGFLVYSKGNPLNVNLIRDNVGCFDIFNDNMAILVTMLPQVVSVCDSHNTSASPVTSMCEDLIKWKLCASAKDVNDGLLQADTFGDEMEKYIAQSNSDKLCRDLSFLNISDCQHVCTEDKSLCSYYGGMVTELQEAFHETMEEKEGYKLLYKFKHMIQSLVPFPPLGIFSVNPALKKCLEEDTTDIDDVCRLLAHIADLSMQAHVLEINHTKYLANNETKTVKCELLKNKKDACMKSCLGEQATDTKKEICRMIAFGVEQLYGPDSPNKESTLNTPEETTTEKESKESDEKAESAKNITAPITTKPNQSDIATTQDPMSSTSNPASTTIPTTLARIVDKPISSQNETLVILPKSSQLPPPVENDKIENKNSKTSAAPPPQIAPSTAKITNETITVQSTTLTETLTTDNEKLKDNQDTKNDADAKVETNKDTVSQTNLEQDEKGSNIFSYILVLVVLSIAGYIVFQNKHKIIALVVEGKSSAGRRPSTKKYKKLKTEDVMPNLEHSASSKTYVF</sequence>
<feature type="region of interest" description="Disordered" evidence="1">
    <location>
        <begin position="409"/>
        <end position="446"/>
    </location>
</feature>
<feature type="region of interest" description="Disordered" evidence="1">
    <location>
        <begin position="272"/>
        <end position="339"/>
    </location>
</feature>
<evidence type="ECO:0000313" key="4">
    <source>
        <dbReference type="EMBL" id="KAH3737950.1"/>
    </source>
</evidence>
<evidence type="ECO:0008006" key="6">
    <source>
        <dbReference type="Google" id="ProtNLM"/>
    </source>
</evidence>
<dbReference type="Proteomes" id="UP000828390">
    <property type="component" value="Unassembled WGS sequence"/>
</dbReference>
<evidence type="ECO:0000256" key="3">
    <source>
        <dbReference type="SAM" id="SignalP"/>
    </source>
</evidence>
<feature type="chain" id="PRO_5038822782" description="Chondroitin proteoglycan 4 domain-containing protein" evidence="3">
    <location>
        <begin position="20"/>
        <end position="523"/>
    </location>
</feature>
<keyword evidence="2" id="KW-0812">Transmembrane</keyword>
<feature type="compositionally biased region" description="Basic and acidic residues" evidence="1">
    <location>
        <begin position="290"/>
        <end position="304"/>
    </location>
</feature>
<keyword evidence="2" id="KW-0472">Membrane</keyword>
<evidence type="ECO:0000256" key="2">
    <source>
        <dbReference type="SAM" id="Phobius"/>
    </source>
</evidence>